<reference evidence="1" key="1">
    <citation type="journal article" date="2020" name="mSystems">
        <title>Genome- and Community-Level Interaction Insights into Carbon Utilization and Element Cycling Functions of Hydrothermarchaeota in Hydrothermal Sediment.</title>
        <authorList>
            <person name="Zhou Z."/>
            <person name="Liu Y."/>
            <person name="Xu W."/>
            <person name="Pan J."/>
            <person name="Luo Z.H."/>
            <person name="Li M."/>
        </authorList>
    </citation>
    <scope>NUCLEOTIDE SEQUENCE [LARGE SCALE GENOMIC DNA]</scope>
    <source>
        <strain evidence="1">SpSt-125</strain>
    </source>
</reference>
<dbReference type="Gene3D" id="2.40.70.10">
    <property type="entry name" value="Acid Proteases"/>
    <property type="match status" value="1"/>
</dbReference>
<dbReference type="InterPro" id="IPR021109">
    <property type="entry name" value="Peptidase_aspartic_dom_sf"/>
</dbReference>
<comment type="caution">
    <text evidence="1">The sequence shown here is derived from an EMBL/GenBank/DDBJ whole genome shotgun (WGS) entry which is preliminary data.</text>
</comment>
<name>A0A7J2U6Z8_9CREN</name>
<evidence type="ECO:0008006" key="2">
    <source>
        <dbReference type="Google" id="ProtNLM"/>
    </source>
</evidence>
<dbReference type="EMBL" id="DSEU01000071">
    <property type="protein sequence ID" value="HEM67992.1"/>
    <property type="molecule type" value="Genomic_DNA"/>
</dbReference>
<evidence type="ECO:0000313" key="1">
    <source>
        <dbReference type="EMBL" id="HEM67992.1"/>
    </source>
</evidence>
<dbReference type="SUPFAM" id="SSF50630">
    <property type="entry name" value="Acid proteases"/>
    <property type="match status" value="1"/>
</dbReference>
<accession>A0A7J2U6Z8</accession>
<gene>
    <name evidence="1" type="ORF">ENO26_10605</name>
</gene>
<proteinExistence type="predicted"/>
<dbReference type="Pfam" id="PF13650">
    <property type="entry name" value="Asp_protease_2"/>
    <property type="match status" value="1"/>
</dbReference>
<protein>
    <recommendedName>
        <fullName evidence="2">Aspartyl protease</fullName>
    </recommendedName>
</protein>
<organism evidence="1">
    <name type="scientific">Ignisphaera aggregans</name>
    <dbReference type="NCBI Taxonomy" id="334771"/>
    <lineage>
        <taxon>Archaea</taxon>
        <taxon>Thermoproteota</taxon>
        <taxon>Thermoprotei</taxon>
        <taxon>Desulfurococcales</taxon>
        <taxon>Desulfurococcaceae</taxon>
        <taxon>Ignisphaera</taxon>
    </lineage>
</organism>
<sequence length="118" mass="13258">MGFTFVKVRLYSLDMSRYEDVELLVDSGALFTSIPRSILEKLGLKPIARYRLRTFSGEVVERDVGGAIIEYESRRAVVPVVFGESGDAQVLGVTTLETLGYQLDPVTKRLRPVEFLMI</sequence>
<dbReference type="AlphaFoldDB" id="A0A7J2U6Z8"/>